<keyword evidence="3" id="KW-1185">Reference proteome</keyword>
<evidence type="ECO:0000313" key="2">
    <source>
        <dbReference type="EMBL" id="MFC0568295.1"/>
    </source>
</evidence>
<proteinExistence type="predicted"/>
<evidence type="ECO:0000256" key="1">
    <source>
        <dbReference type="SAM" id="Phobius"/>
    </source>
</evidence>
<organism evidence="2 3">
    <name type="scientific">Plantactinospora siamensis</name>
    <dbReference type="NCBI Taxonomy" id="555372"/>
    <lineage>
        <taxon>Bacteria</taxon>
        <taxon>Bacillati</taxon>
        <taxon>Actinomycetota</taxon>
        <taxon>Actinomycetes</taxon>
        <taxon>Micromonosporales</taxon>
        <taxon>Micromonosporaceae</taxon>
        <taxon>Plantactinospora</taxon>
    </lineage>
</organism>
<keyword evidence="1" id="KW-0472">Membrane</keyword>
<feature type="transmembrane region" description="Helical" evidence="1">
    <location>
        <begin position="38"/>
        <end position="56"/>
    </location>
</feature>
<name>A0ABV6P5L9_9ACTN</name>
<reference evidence="2 3" key="1">
    <citation type="submission" date="2024-09" db="EMBL/GenBank/DDBJ databases">
        <authorList>
            <person name="Sun Q."/>
            <person name="Mori K."/>
        </authorList>
    </citation>
    <scope>NUCLEOTIDE SEQUENCE [LARGE SCALE GENOMIC DNA]</scope>
    <source>
        <strain evidence="2 3">TBRC 2205</strain>
    </source>
</reference>
<comment type="caution">
    <text evidence="2">The sequence shown here is derived from an EMBL/GenBank/DDBJ whole genome shotgun (WGS) entry which is preliminary data.</text>
</comment>
<dbReference type="RefSeq" id="WP_377352440.1">
    <property type="nucleotide sequence ID" value="NZ_JBHMEF010000013.1"/>
</dbReference>
<evidence type="ECO:0000313" key="3">
    <source>
        <dbReference type="Proteomes" id="UP001589894"/>
    </source>
</evidence>
<keyword evidence="1" id="KW-1133">Transmembrane helix</keyword>
<accession>A0ABV6P5L9</accession>
<dbReference type="EMBL" id="JBHLUE010000034">
    <property type="protein sequence ID" value="MFC0568295.1"/>
    <property type="molecule type" value="Genomic_DNA"/>
</dbReference>
<sequence>MPLIVAVVWCSLIPLGGGVLLYGISVVVLPRETDRTDVVLGTMVIVLWLMCLVPAARSLAARVVGDPDGLTVHNALRTIRIGWVDVRGVDVIITFNSQALINGLWFGVAVAVRGRPRPLRILASWVRREDRAEAFAQRLRTLAADAAAGGPGPSPAGAGH</sequence>
<gene>
    <name evidence="2" type="ORF">ACFFHU_29675</name>
</gene>
<protein>
    <recommendedName>
        <fullName evidence="4">PH (Pleckstrin Homology) domain-containing protein</fullName>
    </recommendedName>
</protein>
<evidence type="ECO:0008006" key="4">
    <source>
        <dbReference type="Google" id="ProtNLM"/>
    </source>
</evidence>
<keyword evidence="1" id="KW-0812">Transmembrane</keyword>
<dbReference type="Proteomes" id="UP001589894">
    <property type="component" value="Unassembled WGS sequence"/>
</dbReference>
<feature type="transmembrane region" description="Helical" evidence="1">
    <location>
        <begin position="6"/>
        <end position="29"/>
    </location>
</feature>